<feature type="transmembrane region" description="Helical" evidence="1">
    <location>
        <begin position="20"/>
        <end position="53"/>
    </location>
</feature>
<evidence type="ECO:0000313" key="2">
    <source>
        <dbReference type="EMBL" id="ADP82815.1"/>
    </source>
</evidence>
<keyword evidence="1" id="KW-0812">Transmembrane</keyword>
<evidence type="ECO:0000313" key="3">
    <source>
        <dbReference type="Proteomes" id="UP000002484"/>
    </source>
</evidence>
<dbReference type="HOGENOM" id="CLU_686540_0_0_11"/>
<keyword evidence="3" id="KW-1185">Reference proteome</keyword>
<feature type="transmembrane region" description="Helical" evidence="1">
    <location>
        <begin position="65"/>
        <end position="82"/>
    </location>
</feature>
<accession>E3J0P6</accession>
<feature type="transmembrane region" description="Helical" evidence="1">
    <location>
        <begin position="212"/>
        <end position="239"/>
    </location>
</feature>
<organism evidence="2 3">
    <name type="scientific">Pseudofrankia inefficax (strain DSM 45817 / CECT 9037 / DDB 130130 / EuI1c)</name>
    <name type="common">Frankia inefficax</name>
    <dbReference type="NCBI Taxonomy" id="298654"/>
    <lineage>
        <taxon>Bacteria</taxon>
        <taxon>Bacillati</taxon>
        <taxon>Actinomycetota</taxon>
        <taxon>Actinomycetes</taxon>
        <taxon>Frankiales</taxon>
        <taxon>Frankiaceae</taxon>
        <taxon>Pseudofrankia</taxon>
    </lineage>
</organism>
<keyword evidence="1" id="KW-0472">Membrane</keyword>
<evidence type="ECO:0000256" key="1">
    <source>
        <dbReference type="SAM" id="Phobius"/>
    </source>
</evidence>
<dbReference type="AlphaFoldDB" id="E3J0P6"/>
<reference evidence="2 3" key="1">
    <citation type="submission" date="2010-10" db="EMBL/GenBank/DDBJ databases">
        <title>Complete sequence of Frankia sp. EuI1c.</title>
        <authorList>
            <consortium name="US DOE Joint Genome Institute"/>
            <person name="Lucas S."/>
            <person name="Copeland A."/>
            <person name="Lapidus A."/>
            <person name="Cheng J.-F."/>
            <person name="Bruce D."/>
            <person name="Goodwin L."/>
            <person name="Pitluck S."/>
            <person name="Chertkov O."/>
            <person name="Detter J.C."/>
            <person name="Han C."/>
            <person name="Tapia R."/>
            <person name="Land M."/>
            <person name="Hauser L."/>
            <person name="Jeffries C."/>
            <person name="Kyrpides N."/>
            <person name="Ivanova N."/>
            <person name="Mikhailova N."/>
            <person name="Beauchemin N."/>
            <person name="Sen A."/>
            <person name="Sur S.A."/>
            <person name="Gtari M."/>
            <person name="Wall L."/>
            <person name="Tisa L."/>
            <person name="Woyke T."/>
        </authorList>
    </citation>
    <scope>NUCLEOTIDE SEQUENCE [LARGE SCALE GENOMIC DNA]</scope>
    <source>
        <strain evidence="3">DSM 45817 / CECT 9037 / EuI1c</strain>
    </source>
</reference>
<gene>
    <name evidence="2" type="ordered locus">FraEuI1c_4825</name>
</gene>
<dbReference type="EMBL" id="CP002299">
    <property type="protein sequence ID" value="ADP82815.1"/>
    <property type="molecule type" value="Genomic_DNA"/>
</dbReference>
<dbReference type="Proteomes" id="UP000002484">
    <property type="component" value="Chromosome"/>
</dbReference>
<feature type="transmembrane region" description="Helical" evidence="1">
    <location>
        <begin position="103"/>
        <end position="123"/>
    </location>
</feature>
<protein>
    <submittedName>
        <fullName evidence="2">Uncharacterized protein</fullName>
    </submittedName>
</protein>
<feature type="transmembrane region" description="Helical" evidence="1">
    <location>
        <begin position="177"/>
        <end position="200"/>
    </location>
</feature>
<sequence>MARLRDPWRPDVRYRRPSPWRALVLMPVRLIGSVVSLRSWVLPVGASALLVMLLYCQFYRHTPPWLGPAIGGALAVSFLWPGTVRRWRWQRAEPARRERVSRAVQVVAFDAARLFLCAAIAFYTLVRPDEFRLDLVLAGAAVAVLCARLLGWAGLRFGNDARPVPRGQALARLVRRAAVFVAAAVCARFLVYGVAVGAFWVPVRALHAARAWNIVVLVIAMAVCWSLWAVIFGVGSGILQIHEHRWSRRTQGWGDGSYWHEDSWTEDHSPEHLRSGLGSLLRFHYRTSYSQTSSSGGGSFSYSTSSSITTGTTTEYLAVFPPEFAPFWLDLPNRGLKALVARRATRVAARTRAADPAPAPAITAPTEAVSTGAVPIEAVAIEAASTEAAAEEPGPVDEAEA</sequence>
<dbReference type="KEGG" id="fri:FraEuI1c_4825"/>
<dbReference type="InParanoid" id="E3J0P6"/>
<keyword evidence="1" id="KW-1133">Transmembrane helix</keyword>
<proteinExistence type="predicted"/>
<name>E3J0P6_PSEI1</name>
<feature type="transmembrane region" description="Helical" evidence="1">
    <location>
        <begin position="135"/>
        <end position="157"/>
    </location>
</feature>